<proteinExistence type="predicted"/>
<gene>
    <name evidence="1" type="ORF">BV926_21225</name>
</gene>
<protein>
    <recommendedName>
        <fullName evidence="3">DUF4102 domain-containing protein</fullName>
    </recommendedName>
</protein>
<sequence length="88" mass="10079">MSLNDSKIRSLKSSAKPFNVSDSHGLYLHVKPTYVMPDDKTKTALIRLFDSIRTVVRNGISVPFDAKNREMFLFRTIDELEQAPINHD</sequence>
<evidence type="ECO:0008006" key="3">
    <source>
        <dbReference type="Google" id="ProtNLM"/>
    </source>
</evidence>
<dbReference type="Proteomes" id="UP000237274">
    <property type="component" value="Unassembled WGS sequence"/>
</dbReference>
<comment type="caution">
    <text evidence="1">The sequence shown here is derived from an EMBL/GenBank/DDBJ whole genome shotgun (WGS) entry which is preliminary data.</text>
</comment>
<evidence type="ECO:0000313" key="2">
    <source>
        <dbReference type="Proteomes" id="UP000237274"/>
    </source>
</evidence>
<accession>A0ABD6VKI2</accession>
<reference evidence="1 2" key="1">
    <citation type="submission" date="2017-01" db="EMBL/GenBank/DDBJ databases">
        <title>Comparative Genomics of 38 Pectobacterium strains comprising three species revealed the characteristics of Pectobacterium carotovorum.</title>
        <authorList>
            <person name="Xie H."/>
            <person name="Ma Y."/>
            <person name="Li X."/>
        </authorList>
    </citation>
    <scope>NUCLEOTIDE SEQUENCE [LARGE SCALE GENOMIC DNA]</scope>
    <source>
        <strain evidence="1 2">Q142</strain>
    </source>
</reference>
<dbReference type="AlphaFoldDB" id="A0ABD6VKI2"/>
<dbReference type="Gene3D" id="3.30.160.390">
    <property type="entry name" value="Integrase, DNA-binding domain"/>
    <property type="match status" value="1"/>
</dbReference>
<dbReference type="EMBL" id="MTAO01000024">
    <property type="protein sequence ID" value="POE22948.1"/>
    <property type="molecule type" value="Genomic_DNA"/>
</dbReference>
<name>A0ABD6VKI2_9GAMM</name>
<organism evidence="1 2">
    <name type="scientific">Pectobacterium odoriferum</name>
    <dbReference type="NCBI Taxonomy" id="78398"/>
    <lineage>
        <taxon>Bacteria</taxon>
        <taxon>Pseudomonadati</taxon>
        <taxon>Pseudomonadota</taxon>
        <taxon>Gammaproteobacteria</taxon>
        <taxon>Enterobacterales</taxon>
        <taxon>Pectobacteriaceae</taxon>
        <taxon>Pectobacterium</taxon>
    </lineage>
</organism>
<dbReference type="InterPro" id="IPR038488">
    <property type="entry name" value="Integrase_DNA-bd_sf"/>
</dbReference>
<evidence type="ECO:0000313" key="1">
    <source>
        <dbReference type="EMBL" id="POE22948.1"/>
    </source>
</evidence>